<keyword evidence="3" id="KW-0597">Phosphoprotein</keyword>
<keyword evidence="7" id="KW-0067">ATP-binding</keyword>
<keyword evidence="6 9" id="KW-0418">Kinase</keyword>
<dbReference type="PANTHER" id="PTHR41523">
    <property type="entry name" value="TWO-COMPONENT SYSTEM SENSOR PROTEIN"/>
    <property type="match status" value="1"/>
</dbReference>
<protein>
    <recommendedName>
        <fullName evidence="2">histidine kinase</fullName>
        <ecNumber evidence="2">2.7.13.3</ecNumber>
    </recommendedName>
</protein>
<dbReference type="GO" id="GO:0016301">
    <property type="term" value="F:kinase activity"/>
    <property type="evidence" value="ECO:0007669"/>
    <property type="project" value="UniProtKB-KW"/>
</dbReference>
<evidence type="ECO:0000256" key="5">
    <source>
        <dbReference type="ARBA" id="ARBA00022741"/>
    </source>
</evidence>
<feature type="domain" description="Signal transduction histidine kinase HWE region" evidence="8">
    <location>
        <begin position="178"/>
        <end position="259"/>
    </location>
</feature>
<evidence type="ECO:0000313" key="9">
    <source>
        <dbReference type="EMBL" id="MFC4308865.1"/>
    </source>
</evidence>
<comment type="caution">
    <text evidence="9">The sequence shown here is derived from an EMBL/GenBank/DDBJ whole genome shotgun (WGS) entry which is preliminary data.</text>
</comment>
<dbReference type="Proteomes" id="UP001595904">
    <property type="component" value="Unassembled WGS sequence"/>
</dbReference>
<comment type="catalytic activity">
    <reaction evidence="1">
        <text>ATP + protein L-histidine = ADP + protein N-phospho-L-histidine.</text>
        <dbReference type="EC" id="2.7.13.3"/>
    </reaction>
</comment>
<evidence type="ECO:0000313" key="10">
    <source>
        <dbReference type="Proteomes" id="UP001595904"/>
    </source>
</evidence>
<name>A0ABV8SPG6_9GAMM</name>
<gene>
    <name evidence="9" type="ORF">ACFPN2_07210</name>
</gene>
<evidence type="ECO:0000259" key="8">
    <source>
        <dbReference type="SMART" id="SM00911"/>
    </source>
</evidence>
<dbReference type="InterPro" id="IPR011102">
    <property type="entry name" value="Sig_transdc_His_kinase_HWE"/>
</dbReference>
<dbReference type="SMART" id="SM00911">
    <property type="entry name" value="HWE_HK"/>
    <property type="match status" value="1"/>
</dbReference>
<evidence type="ECO:0000256" key="7">
    <source>
        <dbReference type="ARBA" id="ARBA00022840"/>
    </source>
</evidence>
<dbReference type="RefSeq" id="WP_380600064.1">
    <property type="nucleotide sequence ID" value="NZ_JBHSDU010000003.1"/>
</dbReference>
<evidence type="ECO:0000256" key="6">
    <source>
        <dbReference type="ARBA" id="ARBA00022777"/>
    </source>
</evidence>
<proteinExistence type="predicted"/>
<dbReference type="PANTHER" id="PTHR41523:SF7">
    <property type="entry name" value="HISTIDINE KINASE"/>
    <property type="match status" value="1"/>
</dbReference>
<evidence type="ECO:0000256" key="3">
    <source>
        <dbReference type="ARBA" id="ARBA00022553"/>
    </source>
</evidence>
<dbReference type="EMBL" id="JBHSDU010000003">
    <property type="protein sequence ID" value="MFC4308865.1"/>
    <property type="molecule type" value="Genomic_DNA"/>
</dbReference>
<sequence>MTSADSPDLDLSRRLNSGLKRVASAHGVDAVLLATATAAKELADAAGLCAVTADSSHCVISTPDNSSVSTLDGGSSLHRLITSAAAAGEAIVQHRPQMEVELPSGRRILAETLLTVPVGVESGYLGLAFFWRDGVTPSAARLIVLPGLAWTCCLALRAQQHEARLQESRVEQQAQTHEIQHRARNLLATVRSIIRRSGQTSESPEEYASHLEARISALARTQGALTIDQHSGPELEDLIRAELTANAVTDGQFVIAGPSWRMAPRAAETMALTLHELTMNALKFGAFTVPDGRLAVSWSIEALPAPTLRWRWIESNIQIAQATPSRRGFGRELIERLLPYELGAVTRLTIADSGVRCEIDLPINERTAAHVDGA</sequence>
<keyword evidence="10" id="KW-1185">Reference proteome</keyword>
<evidence type="ECO:0000256" key="1">
    <source>
        <dbReference type="ARBA" id="ARBA00000085"/>
    </source>
</evidence>
<reference evidence="10" key="1">
    <citation type="journal article" date="2019" name="Int. J. Syst. Evol. Microbiol.">
        <title>The Global Catalogue of Microorganisms (GCM) 10K type strain sequencing project: providing services to taxonomists for standard genome sequencing and annotation.</title>
        <authorList>
            <consortium name="The Broad Institute Genomics Platform"/>
            <consortium name="The Broad Institute Genome Sequencing Center for Infectious Disease"/>
            <person name="Wu L."/>
            <person name="Ma J."/>
        </authorList>
    </citation>
    <scope>NUCLEOTIDE SEQUENCE [LARGE SCALE GENOMIC DNA]</scope>
    <source>
        <strain evidence="10">CGMCC 1.10759</strain>
    </source>
</reference>
<evidence type="ECO:0000256" key="4">
    <source>
        <dbReference type="ARBA" id="ARBA00022679"/>
    </source>
</evidence>
<organism evidence="9 10">
    <name type="scientific">Steroidobacter flavus</name>
    <dbReference type="NCBI Taxonomy" id="1842136"/>
    <lineage>
        <taxon>Bacteria</taxon>
        <taxon>Pseudomonadati</taxon>
        <taxon>Pseudomonadota</taxon>
        <taxon>Gammaproteobacteria</taxon>
        <taxon>Steroidobacterales</taxon>
        <taxon>Steroidobacteraceae</taxon>
        <taxon>Steroidobacter</taxon>
    </lineage>
</organism>
<dbReference type="Pfam" id="PF07536">
    <property type="entry name" value="HWE_HK"/>
    <property type="match status" value="1"/>
</dbReference>
<dbReference type="EC" id="2.7.13.3" evidence="2"/>
<accession>A0ABV8SPG6</accession>
<keyword evidence="4" id="KW-0808">Transferase</keyword>
<keyword evidence="5" id="KW-0547">Nucleotide-binding</keyword>
<evidence type="ECO:0000256" key="2">
    <source>
        <dbReference type="ARBA" id="ARBA00012438"/>
    </source>
</evidence>